<comment type="caution">
    <text evidence="2">The sequence shown here is derived from an EMBL/GenBank/DDBJ whole genome shotgun (WGS) entry which is preliminary data.</text>
</comment>
<feature type="transmembrane region" description="Helical" evidence="1">
    <location>
        <begin position="124"/>
        <end position="144"/>
    </location>
</feature>
<keyword evidence="1" id="KW-0812">Transmembrane</keyword>
<feature type="non-terminal residue" evidence="2">
    <location>
        <position position="336"/>
    </location>
</feature>
<dbReference type="STRING" id="3775.A0A1Q3AWV3"/>
<protein>
    <submittedName>
        <fullName evidence="2">Uncharacterized protein</fullName>
    </submittedName>
</protein>
<evidence type="ECO:0000313" key="3">
    <source>
        <dbReference type="Proteomes" id="UP000187406"/>
    </source>
</evidence>
<organism evidence="2 3">
    <name type="scientific">Cephalotus follicularis</name>
    <name type="common">Albany pitcher plant</name>
    <dbReference type="NCBI Taxonomy" id="3775"/>
    <lineage>
        <taxon>Eukaryota</taxon>
        <taxon>Viridiplantae</taxon>
        <taxon>Streptophyta</taxon>
        <taxon>Embryophyta</taxon>
        <taxon>Tracheophyta</taxon>
        <taxon>Spermatophyta</taxon>
        <taxon>Magnoliopsida</taxon>
        <taxon>eudicotyledons</taxon>
        <taxon>Gunneridae</taxon>
        <taxon>Pentapetalae</taxon>
        <taxon>rosids</taxon>
        <taxon>fabids</taxon>
        <taxon>Oxalidales</taxon>
        <taxon>Cephalotaceae</taxon>
        <taxon>Cephalotus</taxon>
    </lineage>
</organism>
<keyword evidence="1" id="KW-1133">Transmembrane helix</keyword>
<name>A0A1Q3AWV3_CEPFO</name>
<proteinExistence type="predicted"/>
<dbReference type="EMBL" id="BDDD01000137">
    <property type="protein sequence ID" value="GAV60207.1"/>
    <property type="molecule type" value="Genomic_DNA"/>
</dbReference>
<accession>A0A1Q3AWV3</accession>
<keyword evidence="1" id="KW-0472">Membrane</keyword>
<gene>
    <name evidence="2" type="ORF">CFOL_v3_03738</name>
</gene>
<dbReference type="FunCoup" id="A0A1Q3AWV3">
    <property type="interactions" value="16"/>
</dbReference>
<feature type="non-terminal residue" evidence="2">
    <location>
        <position position="1"/>
    </location>
</feature>
<evidence type="ECO:0000313" key="2">
    <source>
        <dbReference type="EMBL" id="GAV60207.1"/>
    </source>
</evidence>
<dbReference type="AlphaFoldDB" id="A0A1Q3AWV3"/>
<evidence type="ECO:0000256" key="1">
    <source>
        <dbReference type="SAM" id="Phobius"/>
    </source>
</evidence>
<dbReference type="OrthoDB" id="1925512at2759"/>
<dbReference type="InParanoid" id="A0A1Q3AWV3"/>
<reference evidence="3" key="1">
    <citation type="submission" date="2016-04" db="EMBL/GenBank/DDBJ databases">
        <title>Cephalotus genome sequencing.</title>
        <authorList>
            <person name="Fukushima K."/>
            <person name="Hasebe M."/>
            <person name="Fang X."/>
        </authorList>
    </citation>
    <scope>NUCLEOTIDE SEQUENCE [LARGE SCALE GENOMIC DNA]</scope>
    <source>
        <strain evidence="3">cv. St1</strain>
    </source>
</reference>
<keyword evidence="3" id="KW-1185">Reference proteome</keyword>
<sequence length="336" mass="38617">KRQRSQISASQTTAEMRFKLTTPVSPHEQMKIAYHQLKSEIKTGFLQVSHYLYFSLYTLNLSKYKCFCFSILETQEVFASPEIPLVKLVGLKTTEMANEGRFTAIIIFLVTLFIHYNEQECQCIIVISIWCLCWIVLVTNRQIFLFDTLQKESYASEAIIAGKEHMKNQQTQLMQLVHLLRQIETKVNSRQDDILGTLTNHRANLHNFFKKASYYTCNLHSQDHDTLLITLKLLQAIYDNVGAILGVEGGVQGLVQDLAAQMCDPMVEYVNGLKDDIKNGSCARLLALVEEMERTMLNGRLELAEVRKILRVAEEGRIEALCKLEEVRRQKEYLSL</sequence>
<dbReference type="Proteomes" id="UP000187406">
    <property type="component" value="Unassembled WGS sequence"/>
</dbReference>